<proteinExistence type="predicted"/>
<feature type="region of interest" description="Disordered" evidence="1">
    <location>
        <begin position="1"/>
        <end position="28"/>
    </location>
</feature>
<feature type="compositionally biased region" description="Polar residues" evidence="1">
    <location>
        <begin position="1"/>
        <end position="19"/>
    </location>
</feature>
<reference evidence="2" key="1">
    <citation type="journal article" date="2018" name="Genome Biol. Evol.">
        <title>Genomics and development of Lentinus tigrinus, a white-rot wood-decaying mushroom with dimorphic fruiting bodies.</title>
        <authorList>
            <person name="Wu B."/>
            <person name="Xu Z."/>
            <person name="Knudson A."/>
            <person name="Carlson A."/>
            <person name="Chen N."/>
            <person name="Kovaka S."/>
            <person name="LaButti K."/>
            <person name="Lipzen A."/>
            <person name="Pennachio C."/>
            <person name="Riley R."/>
            <person name="Schakwitz W."/>
            <person name="Umezawa K."/>
            <person name="Ohm R.A."/>
            <person name="Grigoriev I.V."/>
            <person name="Nagy L.G."/>
            <person name="Gibbons J."/>
            <person name="Hibbett D."/>
        </authorList>
    </citation>
    <scope>NUCLEOTIDE SEQUENCE [LARGE SCALE GENOMIC DNA]</scope>
    <source>
        <strain evidence="2">ALCF2SS1-6</strain>
    </source>
</reference>
<gene>
    <name evidence="2" type="ORF">L227DRAFT_603751</name>
</gene>
<evidence type="ECO:0000313" key="2">
    <source>
        <dbReference type="EMBL" id="RPD55003.1"/>
    </source>
</evidence>
<dbReference type="Proteomes" id="UP000313359">
    <property type="component" value="Unassembled WGS sequence"/>
</dbReference>
<dbReference type="AlphaFoldDB" id="A0A5C2RTL1"/>
<dbReference type="EMBL" id="ML122299">
    <property type="protein sequence ID" value="RPD55003.1"/>
    <property type="molecule type" value="Genomic_DNA"/>
</dbReference>
<sequence>MSQSPISPTYSSGAALQRTSARHVRPWNSDSADSIEVAYVPPPPDTDPAFAFIIRTIPKPGSVVQSDVGVRLKDCLDEDFVRAVEHADVRIDETKMFPSGKVVVQRGYFPAETAPPSLKVDIKAQTSDGDGFTWGHLLRLIVREQNQAVVQQDEKPLAVADEASEDDVSPYEHLWIVAIRRSDGADGTIRYFPELEVRMPFD</sequence>
<keyword evidence="3" id="KW-1185">Reference proteome</keyword>
<organism evidence="2 3">
    <name type="scientific">Lentinus tigrinus ALCF2SS1-6</name>
    <dbReference type="NCBI Taxonomy" id="1328759"/>
    <lineage>
        <taxon>Eukaryota</taxon>
        <taxon>Fungi</taxon>
        <taxon>Dikarya</taxon>
        <taxon>Basidiomycota</taxon>
        <taxon>Agaricomycotina</taxon>
        <taxon>Agaricomycetes</taxon>
        <taxon>Polyporales</taxon>
        <taxon>Polyporaceae</taxon>
        <taxon>Lentinus</taxon>
    </lineage>
</organism>
<accession>A0A5C2RTL1</accession>
<protein>
    <submittedName>
        <fullName evidence="2">Uncharacterized protein</fullName>
    </submittedName>
</protein>
<dbReference type="OrthoDB" id="2757662at2759"/>
<name>A0A5C2RTL1_9APHY</name>
<evidence type="ECO:0000256" key="1">
    <source>
        <dbReference type="SAM" id="MobiDB-lite"/>
    </source>
</evidence>
<evidence type="ECO:0000313" key="3">
    <source>
        <dbReference type="Proteomes" id="UP000313359"/>
    </source>
</evidence>